<dbReference type="Pfam" id="PF01557">
    <property type="entry name" value="FAA_hydrolase"/>
    <property type="match status" value="1"/>
</dbReference>
<dbReference type="PANTHER" id="PTHR42796:SF4">
    <property type="entry name" value="FUMARYLACETOACETATE HYDROLASE DOMAIN-CONTAINING PROTEIN 2A"/>
    <property type="match status" value="1"/>
</dbReference>
<proteinExistence type="inferred from homology"/>
<keyword evidence="2" id="KW-0479">Metal-binding</keyword>
<feature type="domain" description="Fumarylacetoacetase-like C-terminal" evidence="3">
    <location>
        <begin position="76"/>
        <end position="281"/>
    </location>
</feature>
<dbReference type="GO" id="GO:0044281">
    <property type="term" value="P:small molecule metabolic process"/>
    <property type="evidence" value="ECO:0007669"/>
    <property type="project" value="UniProtKB-ARBA"/>
</dbReference>
<name>A0A7Y6I7B8_9ACTN</name>
<dbReference type="InterPro" id="IPR011234">
    <property type="entry name" value="Fumarylacetoacetase-like_C"/>
</dbReference>
<sequence length="284" mass="30121">MRIGNLAGRLTLFTATDPVRAVDVEKASAGRFGSDPQAVFAVWEEFLGWARAADLSGATGFDLADLDAPAPAPGQVFAIGLNYAEHVEESAMDRPERFPLVFTKFRSALSGPVTTVVLPDGGHTDWEVELVVVIGRDARAVAADAAWSHVAGLTVGQDISERIGQLAGPSPQFSLSKSHPGFAPLGPWLVTVDEFDDPDDLALGCEINGEPVQRGRTRNLLFGIPALIEGLSKVTPLRAGDILFTGTPSGVGLGRRPQRFLRDGDVLTSHVEGVGELRQTFTAG</sequence>
<keyword evidence="5" id="KW-1185">Reference proteome</keyword>
<dbReference type="Gene3D" id="3.90.850.10">
    <property type="entry name" value="Fumarylacetoacetase-like, C-terminal domain"/>
    <property type="match status" value="1"/>
</dbReference>
<dbReference type="GO" id="GO:0016787">
    <property type="term" value="F:hydrolase activity"/>
    <property type="evidence" value="ECO:0007669"/>
    <property type="project" value="UniProtKB-KW"/>
</dbReference>
<accession>A0A7Y6I7B8</accession>
<evidence type="ECO:0000313" key="4">
    <source>
        <dbReference type="EMBL" id="NUW33045.1"/>
    </source>
</evidence>
<protein>
    <submittedName>
        <fullName evidence="4">Fumarylacetoacetate hydrolase family protein</fullName>
    </submittedName>
</protein>
<dbReference type="RefSeq" id="WP_175590500.1">
    <property type="nucleotide sequence ID" value="NZ_JABWGN010000006.1"/>
</dbReference>
<comment type="similarity">
    <text evidence="1">Belongs to the FAH family.</text>
</comment>
<dbReference type="EMBL" id="JABWGN010000006">
    <property type="protein sequence ID" value="NUW33045.1"/>
    <property type="molecule type" value="Genomic_DNA"/>
</dbReference>
<keyword evidence="4" id="KW-0378">Hydrolase</keyword>
<dbReference type="InterPro" id="IPR051121">
    <property type="entry name" value="FAH"/>
</dbReference>
<dbReference type="AlphaFoldDB" id="A0A7Y6I7B8"/>
<dbReference type="GO" id="GO:0046872">
    <property type="term" value="F:metal ion binding"/>
    <property type="evidence" value="ECO:0007669"/>
    <property type="project" value="UniProtKB-KW"/>
</dbReference>
<comment type="caution">
    <text evidence="4">The sequence shown here is derived from an EMBL/GenBank/DDBJ whole genome shotgun (WGS) entry which is preliminary data.</text>
</comment>
<evidence type="ECO:0000313" key="5">
    <source>
        <dbReference type="Proteomes" id="UP000586042"/>
    </source>
</evidence>
<dbReference type="InterPro" id="IPR036663">
    <property type="entry name" value="Fumarylacetoacetase_C_sf"/>
</dbReference>
<reference evidence="4 5" key="1">
    <citation type="submission" date="2020-06" db="EMBL/GenBank/DDBJ databases">
        <title>Nonomuraea sp. SMC257, a novel actinomycete isolated from soil.</title>
        <authorList>
            <person name="Chanama M."/>
        </authorList>
    </citation>
    <scope>NUCLEOTIDE SEQUENCE [LARGE SCALE GENOMIC DNA]</scope>
    <source>
        <strain evidence="4 5">SMC257</strain>
    </source>
</reference>
<dbReference type="SUPFAM" id="SSF56529">
    <property type="entry name" value="FAH"/>
    <property type="match status" value="1"/>
</dbReference>
<dbReference type="PANTHER" id="PTHR42796">
    <property type="entry name" value="FUMARYLACETOACETATE HYDROLASE DOMAIN-CONTAINING PROTEIN 2A-RELATED"/>
    <property type="match status" value="1"/>
</dbReference>
<evidence type="ECO:0000259" key="3">
    <source>
        <dbReference type="Pfam" id="PF01557"/>
    </source>
</evidence>
<evidence type="ECO:0000256" key="1">
    <source>
        <dbReference type="ARBA" id="ARBA00010211"/>
    </source>
</evidence>
<dbReference type="Proteomes" id="UP000586042">
    <property type="component" value="Unassembled WGS sequence"/>
</dbReference>
<organism evidence="4 5">
    <name type="scientific">Nonomuraea montanisoli</name>
    <dbReference type="NCBI Taxonomy" id="2741721"/>
    <lineage>
        <taxon>Bacteria</taxon>
        <taxon>Bacillati</taxon>
        <taxon>Actinomycetota</taxon>
        <taxon>Actinomycetes</taxon>
        <taxon>Streptosporangiales</taxon>
        <taxon>Streptosporangiaceae</taxon>
        <taxon>Nonomuraea</taxon>
    </lineage>
</organism>
<gene>
    <name evidence="4" type="ORF">HTZ77_16620</name>
</gene>
<evidence type="ECO:0000256" key="2">
    <source>
        <dbReference type="ARBA" id="ARBA00022723"/>
    </source>
</evidence>